<sequence>MKFSFLSAIALFAAAATAQTNNTVADINGRARTLQENYELNDGDTNRECHKQNDNYIPSLKAGQYSTRASILFSLASILDDITNNKPTAADEYDLYFVPIVNIDGFENTWNDFLSRKQRKNANGVDLNRNWPSLPNPEIIHPDDDTYPGLKPFSEPETAGINDWLKTKRNEIQGFIDVHSYMYPGLILYAYGDTKEPIGGGFDEKFDVLGLGLESVMGGYTAIPLAINLSPSYGLFQDYAFREFKKPALTLEIVGDDFVVDVATIKTHGLDVYKGINQFAKEVTVFNG</sequence>
<dbReference type="Pfam" id="PF00246">
    <property type="entry name" value="Peptidase_M14"/>
    <property type="match status" value="1"/>
</dbReference>
<dbReference type="InterPro" id="IPR000834">
    <property type="entry name" value="Peptidase_M14"/>
</dbReference>
<keyword evidence="5" id="KW-0862">Zinc</keyword>
<evidence type="ECO:0000256" key="4">
    <source>
        <dbReference type="ARBA" id="ARBA00022801"/>
    </source>
</evidence>
<dbReference type="GO" id="GO:0006508">
    <property type="term" value="P:proteolysis"/>
    <property type="evidence" value="ECO:0007669"/>
    <property type="project" value="UniProtKB-KW"/>
</dbReference>
<keyword evidence="3" id="KW-0645">Protease</keyword>
<keyword evidence="8" id="KW-0732">Signal</keyword>
<dbReference type="Proteomes" id="UP000469452">
    <property type="component" value="Unassembled WGS sequence"/>
</dbReference>
<evidence type="ECO:0000256" key="8">
    <source>
        <dbReference type="SAM" id="SignalP"/>
    </source>
</evidence>
<organism evidence="10 11">
    <name type="scientific">Aphanomyces astaci</name>
    <name type="common">Crayfish plague agent</name>
    <dbReference type="NCBI Taxonomy" id="112090"/>
    <lineage>
        <taxon>Eukaryota</taxon>
        <taxon>Sar</taxon>
        <taxon>Stramenopiles</taxon>
        <taxon>Oomycota</taxon>
        <taxon>Saprolegniomycetes</taxon>
        <taxon>Saprolegniales</taxon>
        <taxon>Verrucalvaceae</taxon>
        <taxon>Aphanomyces</taxon>
    </lineage>
</organism>
<feature type="active site" description="Proton donor/acceptor" evidence="7">
    <location>
        <position position="252"/>
    </location>
</feature>
<dbReference type="GO" id="GO:0008270">
    <property type="term" value="F:zinc ion binding"/>
    <property type="evidence" value="ECO:0007669"/>
    <property type="project" value="InterPro"/>
</dbReference>
<accession>A0A6A5ASB2</accession>
<evidence type="ECO:0000256" key="3">
    <source>
        <dbReference type="ARBA" id="ARBA00022670"/>
    </source>
</evidence>
<evidence type="ECO:0000313" key="10">
    <source>
        <dbReference type="EMBL" id="KAF0763289.1"/>
    </source>
</evidence>
<gene>
    <name evidence="10" type="ORF">AaE_003210</name>
</gene>
<dbReference type="PANTHER" id="PTHR11705:SF143">
    <property type="entry name" value="SLL0236 PROTEIN"/>
    <property type="match status" value="1"/>
</dbReference>
<feature type="domain" description="Peptidase M14" evidence="9">
    <location>
        <begin position="91"/>
        <end position="283"/>
    </location>
</feature>
<comment type="cofactor">
    <cofactor evidence="1">
        <name>Zn(2+)</name>
        <dbReference type="ChEBI" id="CHEBI:29105"/>
    </cofactor>
</comment>
<evidence type="ECO:0000256" key="5">
    <source>
        <dbReference type="ARBA" id="ARBA00022833"/>
    </source>
</evidence>
<evidence type="ECO:0000256" key="7">
    <source>
        <dbReference type="PROSITE-ProRule" id="PRU01379"/>
    </source>
</evidence>
<dbReference type="Gene3D" id="3.40.630.10">
    <property type="entry name" value="Zn peptidases"/>
    <property type="match status" value="1"/>
</dbReference>
<reference evidence="10 11" key="1">
    <citation type="submission" date="2019-06" db="EMBL/GenBank/DDBJ databases">
        <title>Genomics analysis of Aphanomyces spp. identifies a new class of oomycete effector associated with host adaptation.</title>
        <authorList>
            <person name="Gaulin E."/>
        </authorList>
    </citation>
    <scope>NUCLEOTIDE SEQUENCE [LARGE SCALE GENOMIC DNA]</scope>
    <source>
        <strain evidence="10 11">E</strain>
    </source>
</reference>
<evidence type="ECO:0000256" key="2">
    <source>
        <dbReference type="ARBA" id="ARBA00005988"/>
    </source>
</evidence>
<dbReference type="SMART" id="SM00631">
    <property type="entry name" value="Zn_pept"/>
    <property type="match status" value="1"/>
</dbReference>
<dbReference type="AlphaFoldDB" id="A0A6A5ASB2"/>
<proteinExistence type="inferred from homology"/>
<dbReference type="GO" id="GO:0005615">
    <property type="term" value="C:extracellular space"/>
    <property type="evidence" value="ECO:0007669"/>
    <property type="project" value="TreeGrafter"/>
</dbReference>
<feature type="chain" id="PRO_5025516770" description="Peptidase M14 domain-containing protein" evidence="8">
    <location>
        <begin position="19"/>
        <end position="288"/>
    </location>
</feature>
<feature type="signal peptide" evidence="8">
    <location>
        <begin position="1"/>
        <end position="18"/>
    </location>
</feature>
<keyword evidence="4" id="KW-0378">Hydrolase</keyword>
<dbReference type="GO" id="GO:0004181">
    <property type="term" value="F:metallocarboxypeptidase activity"/>
    <property type="evidence" value="ECO:0007669"/>
    <property type="project" value="InterPro"/>
</dbReference>
<evidence type="ECO:0000259" key="9">
    <source>
        <dbReference type="PROSITE" id="PS52035"/>
    </source>
</evidence>
<protein>
    <recommendedName>
        <fullName evidence="9">Peptidase M14 domain-containing protein</fullName>
    </recommendedName>
</protein>
<dbReference type="CDD" id="cd00596">
    <property type="entry name" value="Peptidase_M14_like"/>
    <property type="match status" value="1"/>
</dbReference>
<comment type="similarity">
    <text evidence="2 7">Belongs to the peptidase M14 family.</text>
</comment>
<dbReference type="PROSITE" id="PS52035">
    <property type="entry name" value="PEPTIDASE_M14"/>
    <property type="match status" value="1"/>
</dbReference>
<name>A0A6A5ASB2_APHAT</name>
<keyword evidence="6" id="KW-0482">Metalloprotease</keyword>
<dbReference type="PANTHER" id="PTHR11705">
    <property type="entry name" value="PROTEASE FAMILY M14 CARBOXYPEPTIDASE A,B"/>
    <property type="match status" value="1"/>
</dbReference>
<dbReference type="SUPFAM" id="SSF53187">
    <property type="entry name" value="Zn-dependent exopeptidases"/>
    <property type="match status" value="1"/>
</dbReference>
<evidence type="ECO:0000256" key="1">
    <source>
        <dbReference type="ARBA" id="ARBA00001947"/>
    </source>
</evidence>
<evidence type="ECO:0000256" key="6">
    <source>
        <dbReference type="ARBA" id="ARBA00023049"/>
    </source>
</evidence>
<comment type="caution">
    <text evidence="10">The sequence shown here is derived from an EMBL/GenBank/DDBJ whole genome shotgun (WGS) entry which is preliminary data.</text>
</comment>
<dbReference type="EMBL" id="VJMI01007651">
    <property type="protein sequence ID" value="KAF0763289.1"/>
    <property type="molecule type" value="Genomic_DNA"/>
</dbReference>
<evidence type="ECO:0000313" key="11">
    <source>
        <dbReference type="Proteomes" id="UP000469452"/>
    </source>
</evidence>